<protein>
    <submittedName>
        <fullName evidence="1">Uncharacterized protein</fullName>
    </submittedName>
</protein>
<sequence>MRGALRLADAGVRVAKIQLSCALRAEAMDPLVARQLQSFDDGVYLHQVVRRGADGLRRHADLPQALALPADAIQGEAWRVHCHVPLFWQAPPRQAWPAPATVWTRCWIC</sequence>
<dbReference type="Proteomes" id="UP000275777">
    <property type="component" value="Chromosome"/>
</dbReference>
<dbReference type="AlphaFoldDB" id="A0A3S4JYJ6"/>
<reference evidence="1 2" key="1">
    <citation type="submission" date="2018-12" db="EMBL/GenBank/DDBJ databases">
        <authorList>
            <consortium name="Pathogen Informatics"/>
        </authorList>
    </citation>
    <scope>NUCLEOTIDE SEQUENCE [LARGE SCALE GENOMIC DNA]</scope>
    <source>
        <strain evidence="1 2">NCTC9695</strain>
    </source>
</reference>
<dbReference type="EMBL" id="LR134182">
    <property type="protein sequence ID" value="VEB43653.1"/>
    <property type="molecule type" value="Genomic_DNA"/>
</dbReference>
<proteinExistence type="predicted"/>
<organism evidence="1 2">
    <name type="scientific">Chromobacterium violaceum</name>
    <dbReference type="NCBI Taxonomy" id="536"/>
    <lineage>
        <taxon>Bacteria</taxon>
        <taxon>Pseudomonadati</taxon>
        <taxon>Pseudomonadota</taxon>
        <taxon>Betaproteobacteria</taxon>
        <taxon>Neisseriales</taxon>
        <taxon>Chromobacteriaceae</taxon>
        <taxon>Chromobacterium</taxon>
    </lineage>
</organism>
<accession>A0A3S4JYJ6</accession>
<name>A0A3S4JYJ6_CHRVL</name>
<evidence type="ECO:0000313" key="2">
    <source>
        <dbReference type="Proteomes" id="UP000275777"/>
    </source>
</evidence>
<evidence type="ECO:0000313" key="1">
    <source>
        <dbReference type="EMBL" id="VEB43653.1"/>
    </source>
</evidence>
<gene>
    <name evidence="1" type="ORF">NCTC9695_04112</name>
</gene>